<dbReference type="RefSeq" id="WP_188491528.1">
    <property type="nucleotide sequence ID" value="NZ_BMCS01000002.1"/>
</dbReference>
<keyword evidence="3" id="KW-1185">Reference proteome</keyword>
<dbReference type="EMBL" id="BMCS01000002">
    <property type="protein sequence ID" value="GGF38084.1"/>
    <property type="molecule type" value="Genomic_DNA"/>
</dbReference>
<evidence type="ECO:0000259" key="1">
    <source>
        <dbReference type="Pfam" id="PF19328"/>
    </source>
</evidence>
<dbReference type="Pfam" id="PF19328">
    <property type="entry name" value="DAP_DH_C"/>
    <property type="match status" value="1"/>
</dbReference>
<evidence type="ECO:0000313" key="2">
    <source>
        <dbReference type="EMBL" id="GGF38084.1"/>
    </source>
</evidence>
<dbReference type="Proteomes" id="UP000632454">
    <property type="component" value="Unassembled WGS sequence"/>
</dbReference>
<dbReference type="InterPro" id="IPR036291">
    <property type="entry name" value="NAD(P)-bd_dom_sf"/>
</dbReference>
<evidence type="ECO:0000313" key="3">
    <source>
        <dbReference type="Proteomes" id="UP000632454"/>
    </source>
</evidence>
<proteinExistence type="predicted"/>
<name>A0ABQ1V6H4_9NOCA</name>
<protein>
    <recommendedName>
        <fullName evidence="1">2,4-diaminopentanoate dehydrogenase C-terminal domain-containing protein</fullName>
    </recommendedName>
</protein>
<dbReference type="CDD" id="cd24146">
    <property type="entry name" value="nat-AmDH_N_like"/>
    <property type="match status" value="1"/>
</dbReference>
<dbReference type="SUPFAM" id="SSF51735">
    <property type="entry name" value="NAD(P)-binding Rossmann-fold domains"/>
    <property type="match status" value="1"/>
</dbReference>
<dbReference type="Gene3D" id="3.40.50.720">
    <property type="entry name" value="NAD(P)-binding Rossmann-like Domain"/>
    <property type="match status" value="1"/>
</dbReference>
<accession>A0ABQ1V6H4</accession>
<feature type="domain" description="2,4-diaminopentanoate dehydrogenase C-terminal" evidence="1">
    <location>
        <begin position="145"/>
        <end position="350"/>
    </location>
</feature>
<sequence>MALRVVEWSTGTVGRHAIAGIDARPELELVGVWVSNPDKVGKDAGELAGLGRDLGVVATNDRDALIALAPDCIVHTAMVDDRIFEALEDLIFFLESGINVVSSGPVLLQFPKGVVPDDLVDRVQAAGVKGNASLHVNGIDPGFANDVLPLAMTSLSQRIDQVRCYEIADYSTYYQPVVMSDIFGFGKSLDETPMLFTPGVLSMAWGSVVRQIAAGLGLTLDEPLEEKVERYAAEEDISTVSCDIATGTMAAVRFQVIGKVDGVERVVLDHITRTHPAQRPDWPTPNSGDGCYRIEITGEPMMTVDFSHHGEHGDHNVSGMIVTAMRLVNAVEAVVAAEPGLVTALELPLVTGRGLIPASAVAHA</sequence>
<dbReference type="InterPro" id="IPR045760">
    <property type="entry name" value="DAP_DH_C"/>
</dbReference>
<comment type="caution">
    <text evidence="2">The sequence shown here is derived from an EMBL/GenBank/DDBJ whole genome shotgun (WGS) entry which is preliminary data.</text>
</comment>
<reference evidence="3" key="1">
    <citation type="journal article" date="2019" name="Int. J. Syst. Evol. Microbiol.">
        <title>The Global Catalogue of Microorganisms (GCM) 10K type strain sequencing project: providing services to taxonomists for standard genome sequencing and annotation.</title>
        <authorList>
            <consortium name="The Broad Institute Genomics Platform"/>
            <consortium name="The Broad Institute Genome Sequencing Center for Infectious Disease"/>
            <person name="Wu L."/>
            <person name="Ma J."/>
        </authorList>
    </citation>
    <scope>NUCLEOTIDE SEQUENCE [LARGE SCALE GENOMIC DNA]</scope>
    <source>
        <strain evidence="3">CCM 7855</strain>
    </source>
</reference>
<organism evidence="2 3">
    <name type="scientific">Williamsia phyllosphaerae</name>
    <dbReference type="NCBI Taxonomy" id="885042"/>
    <lineage>
        <taxon>Bacteria</taxon>
        <taxon>Bacillati</taxon>
        <taxon>Actinomycetota</taxon>
        <taxon>Actinomycetes</taxon>
        <taxon>Mycobacteriales</taxon>
        <taxon>Nocardiaceae</taxon>
        <taxon>Williamsia</taxon>
    </lineage>
</organism>
<gene>
    <name evidence="2" type="ORF">GCM10007298_37270</name>
</gene>